<gene>
    <name evidence="7" type="ORF">HMPREF0058_1982</name>
</gene>
<feature type="transmembrane region" description="Helical" evidence="6">
    <location>
        <begin position="74"/>
        <end position="92"/>
    </location>
</feature>
<dbReference type="GO" id="GO:0046872">
    <property type="term" value="F:metal ion binding"/>
    <property type="evidence" value="ECO:0007669"/>
    <property type="project" value="UniProtKB-KW"/>
</dbReference>
<dbReference type="PANTHER" id="PTHR20855:SF3">
    <property type="entry name" value="LD03007P"/>
    <property type="match status" value="1"/>
</dbReference>
<feature type="transmembrane region" description="Helical" evidence="6">
    <location>
        <begin position="113"/>
        <end position="129"/>
    </location>
</feature>
<dbReference type="Pfam" id="PF03006">
    <property type="entry name" value="HlyIII"/>
    <property type="match status" value="1"/>
</dbReference>
<proteinExistence type="predicted"/>
<feature type="transmembrane region" description="Helical" evidence="6">
    <location>
        <begin position="162"/>
        <end position="182"/>
    </location>
</feature>
<dbReference type="InterPro" id="IPR004254">
    <property type="entry name" value="AdipoR/HlyIII-related"/>
</dbReference>
<protein>
    <recommendedName>
        <fullName evidence="9">Channel protein, hemolysin III family</fullName>
    </recommendedName>
</protein>
<keyword evidence="2 6" id="KW-0812">Transmembrane</keyword>
<dbReference type="PANTHER" id="PTHR20855">
    <property type="entry name" value="ADIPOR/PROGESTIN RECEPTOR-RELATED"/>
    <property type="match status" value="1"/>
</dbReference>
<feature type="transmembrane region" description="Helical" evidence="6">
    <location>
        <begin position="135"/>
        <end position="155"/>
    </location>
</feature>
<dbReference type="AlphaFoldDB" id="C0W7Y8"/>
<accession>C0W7Y8</accession>
<evidence type="ECO:0000256" key="2">
    <source>
        <dbReference type="ARBA" id="ARBA00022692"/>
    </source>
</evidence>
<evidence type="ECO:0008006" key="9">
    <source>
        <dbReference type="Google" id="ProtNLM"/>
    </source>
</evidence>
<feature type="binding site" evidence="5">
    <location>
        <position position="226"/>
    </location>
    <ligand>
        <name>Zn(2+)</name>
        <dbReference type="ChEBI" id="CHEBI:29105"/>
    </ligand>
</feature>
<feature type="transmembrane region" description="Helical" evidence="6">
    <location>
        <begin position="188"/>
        <end position="208"/>
    </location>
</feature>
<dbReference type="eggNOG" id="COG1272">
    <property type="taxonomic scope" value="Bacteria"/>
</dbReference>
<feature type="binding site" evidence="5">
    <location>
        <position position="91"/>
    </location>
    <ligand>
        <name>Zn(2+)</name>
        <dbReference type="ChEBI" id="CHEBI:29105"/>
    </ligand>
</feature>
<keyword evidence="4 6" id="KW-0472">Membrane</keyword>
<feature type="binding site" evidence="5">
    <location>
        <position position="222"/>
    </location>
    <ligand>
        <name>Zn(2+)</name>
        <dbReference type="ChEBI" id="CHEBI:29105"/>
    </ligand>
</feature>
<dbReference type="HOGENOM" id="CLU_051078_2_2_11"/>
<keyword evidence="3 6" id="KW-1133">Transmembrane helix</keyword>
<dbReference type="EMBL" id="ACFH01000181">
    <property type="protein sequence ID" value="EEH65148.1"/>
    <property type="molecule type" value="Genomic_DNA"/>
</dbReference>
<keyword evidence="8" id="KW-1185">Reference proteome</keyword>
<keyword evidence="5" id="KW-0479">Metal-binding</keyword>
<dbReference type="STRING" id="103621.GCA_001067145_01153"/>
<organism evidence="7 8">
    <name type="scientific">Actinomyces urogenitalis DSM 15434</name>
    <dbReference type="NCBI Taxonomy" id="525246"/>
    <lineage>
        <taxon>Bacteria</taxon>
        <taxon>Bacillati</taxon>
        <taxon>Actinomycetota</taxon>
        <taxon>Actinomycetes</taxon>
        <taxon>Actinomycetales</taxon>
        <taxon>Actinomycetaceae</taxon>
        <taxon>Actinomyces</taxon>
    </lineage>
</organism>
<name>C0W7Y8_9ACTO</name>
<evidence type="ECO:0000313" key="8">
    <source>
        <dbReference type="Proteomes" id="UP000004778"/>
    </source>
</evidence>
<evidence type="ECO:0000256" key="1">
    <source>
        <dbReference type="ARBA" id="ARBA00004141"/>
    </source>
</evidence>
<evidence type="ECO:0000313" key="7">
    <source>
        <dbReference type="EMBL" id="EEH65148.1"/>
    </source>
</evidence>
<dbReference type="GO" id="GO:0016020">
    <property type="term" value="C:membrane"/>
    <property type="evidence" value="ECO:0007669"/>
    <property type="project" value="UniProtKB-SubCell"/>
</dbReference>
<evidence type="ECO:0000256" key="3">
    <source>
        <dbReference type="ARBA" id="ARBA00022989"/>
    </source>
</evidence>
<reference evidence="7 8" key="1">
    <citation type="submission" date="2009-01" db="EMBL/GenBank/DDBJ databases">
        <authorList>
            <person name="Qin X."/>
            <person name="Bachman B."/>
            <person name="Battles P."/>
            <person name="Bell A."/>
            <person name="Bess C."/>
            <person name="Bickham C."/>
            <person name="Chaboub L."/>
            <person name="Chen D."/>
            <person name="Coyle M."/>
            <person name="Deiros D.R."/>
            <person name="Dinh H."/>
            <person name="Forbes L."/>
            <person name="Fowler G."/>
            <person name="Francisco L."/>
            <person name="Fu Q."/>
            <person name="Gubbala S."/>
            <person name="Hale W."/>
            <person name="Han Y."/>
            <person name="Hemphill L."/>
            <person name="Highlander S.K."/>
            <person name="Hirani K."/>
            <person name="Hogues M."/>
            <person name="Jackson L."/>
            <person name="Jakkamsetti A."/>
            <person name="Javaid M."/>
            <person name="Jiang H."/>
            <person name="Korchina V."/>
            <person name="Kovar C."/>
            <person name="Lara F."/>
            <person name="Lee S."/>
            <person name="Mata R."/>
            <person name="Mathew T."/>
            <person name="Moen C."/>
            <person name="Morales K."/>
            <person name="Munidasa M."/>
            <person name="Nazareth L."/>
            <person name="Ngo R."/>
            <person name="Nguyen L."/>
            <person name="Okwuonu G."/>
            <person name="Ongeri F."/>
            <person name="Patil S."/>
            <person name="Petrosino J."/>
            <person name="Pham C."/>
            <person name="Pham P."/>
            <person name="Pu L.-L."/>
            <person name="Puazo M."/>
            <person name="Raj R."/>
            <person name="Reid J."/>
            <person name="Rouhana J."/>
            <person name="Saada N."/>
            <person name="Shang Y."/>
            <person name="Simmons D."/>
            <person name="Thornton R."/>
            <person name="Warren J."/>
            <person name="Weissenberger G."/>
            <person name="Zhang J."/>
            <person name="Zhang L."/>
            <person name="Zhou C."/>
            <person name="Zhu D."/>
            <person name="Muzny D."/>
            <person name="Worley K."/>
            <person name="Gibbs R."/>
        </authorList>
    </citation>
    <scope>NUCLEOTIDE SEQUENCE [LARGE SCALE GENOMIC DNA]</scope>
    <source>
        <strain evidence="7 8">DSM 15434</strain>
    </source>
</reference>
<evidence type="ECO:0000256" key="4">
    <source>
        <dbReference type="ARBA" id="ARBA00023136"/>
    </source>
</evidence>
<sequence>MPRKTPTTPQTAGAVTKNVASTVGSVKEAAAGAVRMVKPRLRGWIHACTTPLALAACIVLTVLAPGAARSWACAAYLVCSLLLFGNSGIYHLSNGYWPTKVSTALQRFDHANIFLLIAGTYTPLSVSLLNPRTALLVLGIVWGGAAAGIITSLAWPTAPRWFSTLLYILLGWVAVWFLPQFWVAGGAAIVWLLVAGGVIYTIGGVIYARKRPDPFPRWFGFHEVFHVCTVAAWVCQCVACYLAVLG</sequence>
<comment type="subcellular location">
    <subcellularLocation>
        <location evidence="1">Membrane</location>
        <topology evidence="1">Multi-pass membrane protein</topology>
    </subcellularLocation>
</comment>
<comment type="caution">
    <text evidence="7">The sequence shown here is derived from an EMBL/GenBank/DDBJ whole genome shotgun (WGS) entry which is preliminary data.</text>
</comment>
<dbReference type="Proteomes" id="UP000004778">
    <property type="component" value="Unassembled WGS sequence"/>
</dbReference>
<evidence type="ECO:0000256" key="5">
    <source>
        <dbReference type="PIRSR" id="PIRSR604254-1"/>
    </source>
</evidence>
<feature type="transmembrane region" description="Helical" evidence="6">
    <location>
        <begin position="220"/>
        <end position="244"/>
    </location>
</feature>
<keyword evidence="5" id="KW-0862">Zinc</keyword>
<feature type="transmembrane region" description="Helical" evidence="6">
    <location>
        <begin position="44"/>
        <end position="68"/>
    </location>
</feature>
<evidence type="ECO:0000256" key="6">
    <source>
        <dbReference type="SAM" id="Phobius"/>
    </source>
</evidence>